<dbReference type="OrthoDB" id="1828164at2"/>
<sequence>MKWGAAFLILVYIALLLIYTSGSTKPFEEVAASVETLIDKENLVKQDAQALKRYYGLNSADYEGVLFYSAEFSISAQEVLLIEVKTEQQVQEVRDAVEERLESRKNTFEGYAPEQAQLIKQAQTQVRGKFVFMAVSPEAEAYAAAFTKGL</sequence>
<evidence type="ECO:0000313" key="1">
    <source>
        <dbReference type="EMBL" id="NDO72382.1"/>
    </source>
</evidence>
<organism evidence="2 3">
    <name type="scientific">Schaedlerella arabinosiphila</name>
    <dbReference type="NCBI Taxonomy" id="2044587"/>
    <lineage>
        <taxon>Bacteria</taxon>
        <taxon>Bacillati</taxon>
        <taxon>Bacillota</taxon>
        <taxon>Clostridia</taxon>
        <taxon>Lachnospirales</taxon>
        <taxon>Lachnospiraceae</taxon>
        <taxon>Schaedlerella</taxon>
    </lineage>
</organism>
<reference evidence="1 4" key="2">
    <citation type="submission" date="2019-07" db="EMBL/GenBank/DDBJ databases">
        <title>Draft genome sequences of 15 bacterial species constituting the stable defined intestinal microbiota of the GM15 gnotobiotic mouse model.</title>
        <authorList>
            <person name="Elie C."/>
            <person name="Mathieu A."/>
            <person name="Saliou A."/>
            <person name="Darnaud M."/>
            <person name="Leulier F."/>
            <person name="Tamellini A."/>
        </authorList>
    </citation>
    <scope>NUCLEOTIDE SEQUENCE [LARGE SCALE GENOMIC DNA]</scope>
    <source>
        <strain evidence="4">ASF 502</strain>
        <strain evidence="1">MD300</strain>
    </source>
</reference>
<dbReference type="Pfam" id="PF14270">
    <property type="entry name" value="DUF4358"/>
    <property type="match status" value="1"/>
</dbReference>
<dbReference type="Proteomes" id="UP000474104">
    <property type="component" value="Unassembled WGS sequence"/>
</dbReference>
<protein>
    <submittedName>
        <fullName evidence="2">DUF4358 domain-containing protein</fullName>
    </submittedName>
</protein>
<proteinExistence type="predicted"/>
<dbReference type="InterPro" id="IPR025648">
    <property type="entry name" value="DUF4358"/>
</dbReference>
<evidence type="ECO:0000313" key="4">
    <source>
        <dbReference type="Proteomes" id="UP000474104"/>
    </source>
</evidence>
<name>A0A426DQP7_9FIRM</name>
<dbReference type="EMBL" id="VIRB01000164">
    <property type="protein sequence ID" value="NDO72382.1"/>
    <property type="molecule type" value="Genomic_DNA"/>
</dbReference>
<gene>
    <name evidence="2" type="ORF">EBB54_02285</name>
    <name evidence="1" type="ORF">FMM80_28665</name>
</gene>
<accession>A0A426DQP7</accession>
<reference evidence="2" key="1">
    <citation type="submission" date="2018-10" db="EMBL/GenBank/DDBJ databases">
        <title>Schaedlerella arabinophila gen. nov. sp. nov., isolated from the mouse intestinal tract and comparative analysis with the genome of the closely related altered Schaedler flora strain ASF502.</title>
        <authorList>
            <person name="Miyake S."/>
            <person name="Soh M."/>
            <person name="Seedorf H."/>
        </authorList>
    </citation>
    <scope>NUCLEOTIDE SEQUENCE [LARGE SCALE GENOMIC DNA]</scope>
    <source>
        <strain evidence="2">DSM 106076</strain>
    </source>
</reference>
<evidence type="ECO:0000313" key="2">
    <source>
        <dbReference type="EMBL" id="RRK35157.1"/>
    </source>
</evidence>
<evidence type="ECO:0000313" key="3">
    <source>
        <dbReference type="Proteomes" id="UP000274920"/>
    </source>
</evidence>
<comment type="caution">
    <text evidence="2">The sequence shown here is derived from an EMBL/GenBank/DDBJ whole genome shotgun (WGS) entry which is preliminary data.</text>
</comment>
<keyword evidence="3" id="KW-1185">Reference proteome</keyword>
<dbReference type="AlphaFoldDB" id="A0A426DQP7"/>
<dbReference type="Proteomes" id="UP000274920">
    <property type="component" value="Unassembled WGS sequence"/>
</dbReference>
<dbReference type="EMBL" id="RHJS01000002">
    <property type="protein sequence ID" value="RRK35157.1"/>
    <property type="molecule type" value="Genomic_DNA"/>
</dbReference>